<evidence type="ECO:0000256" key="1">
    <source>
        <dbReference type="ARBA" id="ARBA00006010"/>
    </source>
</evidence>
<dbReference type="Proteomes" id="UP000504603">
    <property type="component" value="Unplaced"/>
</dbReference>
<name>A0A6J1C8S4_MOMCH</name>
<evidence type="ECO:0000256" key="2">
    <source>
        <dbReference type="ARBA" id="ARBA00022729"/>
    </source>
</evidence>
<dbReference type="KEGG" id="mcha:111009020"/>
<evidence type="ECO:0000313" key="5">
    <source>
        <dbReference type="Proteomes" id="UP000504603"/>
    </source>
</evidence>
<feature type="region of interest" description="Disordered" evidence="3">
    <location>
        <begin position="34"/>
        <end position="55"/>
    </location>
</feature>
<evidence type="ECO:0000256" key="4">
    <source>
        <dbReference type="SAM" id="SignalP"/>
    </source>
</evidence>
<dbReference type="Pfam" id="PF04885">
    <property type="entry name" value="Stig1"/>
    <property type="match status" value="1"/>
</dbReference>
<feature type="compositionally biased region" description="Acidic residues" evidence="3">
    <location>
        <begin position="36"/>
        <end position="50"/>
    </location>
</feature>
<dbReference type="GeneID" id="111009020"/>
<dbReference type="InterPro" id="IPR006969">
    <property type="entry name" value="Stig-like"/>
</dbReference>
<reference evidence="6" key="1">
    <citation type="submission" date="2025-08" db="UniProtKB">
        <authorList>
            <consortium name="RefSeq"/>
        </authorList>
    </citation>
    <scope>IDENTIFICATION</scope>
    <source>
        <strain evidence="6">OHB3-1</strain>
    </source>
</reference>
<proteinExistence type="inferred from homology"/>
<dbReference type="RefSeq" id="XP_022137622.1">
    <property type="nucleotide sequence ID" value="XM_022281930.1"/>
</dbReference>
<organism evidence="5 6">
    <name type="scientific">Momordica charantia</name>
    <name type="common">Bitter gourd</name>
    <name type="synonym">Balsam pear</name>
    <dbReference type="NCBI Taxonomy" id="3673"/>
    <lineage>
        <taxon>Eukaryota</taxon>
        <taxon>Viridiplantae</taxon>
        <taxon>Streptophyta</taxon>
        <taxon>Embryophyta</taxon>
        <taxon>Tracheophyta</taxon>
        <taxon>Spermatophyta</taxon>
        <taxon>Magnoliopsida</taxon>
        <taxon>eudicotyledons</taxon>
        <taxon>Gunneridae</taxon>
        <taxon>Pentapetalae</taxon>
        <taxon>rosids</taxon>
        <taxon>fabids</taxon>
        <taxon>Cucurbitales</taxon>
        <taxon>Cucurbitaceae</taxon>
        <taxon>Momordiceae</taxon>
        <taxon>Momordica</taxon>
    </lineage>
</organism>
<keyword evidence="2 4" id="KW-0732">Signal</keyword>
<dbReference type="OrthoDB" id="5421723at2759"/>
<dbReference type="PANTHER" id="PTHR33227:SF21">
    <property type="entry name" value="F12F1.21 PROTEIN"/>
    <property type="match status" value="1"/>
</dbReference>
<accession>A0A6J1C8S4</accession>
<keyword evidence="5" id="KW-1185">Reference proteome</keyword>
<dbReference type="AlphaFoldDB" id="A0A6J1C8S4"/>
<dbReference type="PANTHER" id="PTHR33227">
    <property type="entry name" value="STIGMA-SPECIFIC STIG1-LIKE PROTEIN 3"/>
    <property type="match status" value="1"/>
</dbReference>
<gene>
    <name evidence="6" type="primary">LOC111009020</name>
</gene>
<evidence type="ECO:0000256" key="3">
    <source>
        <dbReference type="SAM" id="MobiDB-lite"/>
    </source>
</evidence>
<comment type="similarity">
    <text evidence="1">Belongs to the STIG1 family.</text>
</comment>
<feature type="signal peptide" evidence="4">
    <location>
        <begin position="1"/>
        <end position="22"/>
    </location>
</feature>
<evidence type="ECO:0000313" key="6">
    <source>
        <dbReference type="RefSeq" id="XP_022137622.1"/>
    </source>
</evidence>
<feature type="chain" id="PRO_5026949874" evidence="4">
    <location>
        <begin position="23"/>
        <end position="152"/>
    </location>
</feature>
<protein>
    <submittedName>
        <fullName evidence="6">Stigma-specific STIG1-like protein 1</fullName>
    </submittedName>
</protein>
<sequence>MKFSKLFLLVALAIISHYAAHAAEIEIGTKKNAASLEEEEAPPAETEDDSPSSSHRRFLIDFQPLRNKMTCNKYPRVCRSEGSAGPDCCKKKCVNVETDQYNCGRCGKKCKHSKICCKGKCVNPMFNVKHCGGCNNECSKGSLCVYGMCDYA</sequence>